<evidence type="ECO:0000256" key="1">
    <source>
        <dbReference type="PROSITE-ProRule" id="PRU00339"/>
    </source>
</evidence>
<evidence type="ECO:0000313" key="5">
    <source>
        <dbReference type="Proteomes" id="UP000034235"/>
    </source>
</evidence>
<evidence type="ECO:0000313" key="4">
    <source>
        <dbReference type="EMBL" id="KKQ66725.1"/>
    </source>
</evidence>
<reference evidence="4 5" key="1">
    <citation type="journal article" date="2015" name="Nature">
        <title>rRNA introns, odd ribosomes, and small enigmatic genomes across a large radiation of phyla.</title>
        <authorList>
            <person name="Brown C.T."/>
            <person name="Hug L.A."/>
            <person name="Thomas B.C."/>
            <person name="Sharon I."/>
            <person name="Castelle C.J."/>
            <person name="Singh A."/>
            <person name="Wilkins M.J."/>
            <person name="Williams K.H."/>
            <person name="Banfield J.F."/>
        </authorList>
    </citation>
    <scope>NUCLEOTIDE SEQUENCE [LARGE SCALE GENOMIC DNA]</scope>
</reference>
<keyword evidence="3" id="KW-0472">Membrane</keyword>
<feature type="repeat" description="TPR" evidence="1">
    <location>
        <begin position="639"/>
        <end position="672"/>
    </location>
</feature>
<feature type="transmembrane region" description="Helical" evidence="3">
    <location>
        <begin position="335"/>
        <end position="359"/>
    </location>
</feature>
<gene>
    <name evidence="4" type="ORF">US86_C0004G0043</name>
</gene>
<feature type="transmembrane region" description="Helical" evidence="3">
    <location>
        <begin position="308"/>
        <end position="328"/>
    </location>
</feature>
<dbReference type="InterPro" id="IPR019734">
    <property type="entry name" value="TPR_rpt"/>
</dbReference>
<dbReference type="InterPro" id="IPR021280">
    <property type="entry name" value="TMEM260-like"/>
</dbReference>
<organism evidence="4 5">
    <name type="scientific">Candidatus Daviesbacteria bacterium GW2011_GWA2_38_24</name>
    <dbReference type="NCBI Taxonomy" id="1618422"/>
    <lineage>
        <taxon>Bacteria</taxon>
        <taxon>Candidatus Daviesiibacteriota</taxon>
    </lineage>
</organism>
<dbReference type="SUPFAM" id="SSF48452">
    <property type="entry name" value="TPR-like"/>
    <property type="match status" value="1"/>
</dbReference>
<dbReference type="PROSITE" id="PS50005">
    <property type="entry name" value="TPR"/>
    <property type="match status" value="1"/>
</dbReference>
<feature type="transmembrane region" description="Helical" evidence="3">
    <location>
        <begin position="279"/>
        <end position="302"/>
    </location>
</feature>
<feature type="transmembrane region" description="Helical" evidence="3">
    <location>
        <begin position="29"/>
        <end position="49"/>
    </location>
</feature>
<sequence>MKNKHLPYLLILWILPSIVYFLTRQPSLYFIDAGTTVAAASSLGIPTPPGYPSYTMLAHLFTKLPFGDVLLRIQIFSILISLSTLTLVYFFINKLFAIVKPLNSPEGFVRLIATVSALFLSFSAIFWSQTLNAQAYIFTDLLLLTIVFLLISLKNPSKITKTALISGVLLAIAAGGSTVMVFMIVPILIVTAVFYWNQVGVVKGAMLSLAAIICLILIYSYLPIRAMQRPFLNWGNPQTVELFFAHVQGMGLSFNDPITGKVTGFTGSFNSFIKASGRYFYLLFVQFTWVALPFIGFGYYYLYKKNRHLFFSLLSIPVMNLIFGGLWLSGNQEAWFIISYIVFAIVMGVGMGFVTQLLSRFKVKVFDIGLVLALLSLSPLIWWYGKMNHSKSYVMSDYAENLYANLPKDAVLIGIYDTFQAATLDKRIVSKDRPDVFPVMTNMLYVLPWYREHLRHFAPDLVPTEIDSITTFNRVEEYNEMLNFYIEYLLKKERQVYVAYPVFSKSVLVGSNEGVFKPDPKKLKAIPAGLTSKIVLAEGSTYEPKEEEFNFKFKNIKEYKKPHFYIEKGYVSSYNDVISEYVESLIVYAEYLLEDPATGPLRSEASWSSSGRKEQENPTKSQTAEKMLMLASQIAGDSTESLNRLAIAYATQGKFTKTVELFEKLNKLFPKDINIQFNLAKAFFDSGQEQKAKEMFSKIGKDNSQIQQAVSSQLSMIESFNQNLKNYQPFENDQMNLKFYYPEDYAITFAGDNMIKITNNAKGKDELTMLIYSKKLADGQFLVDLSKNLPFVIDGISLGSQPTQMPGFQAKVKTYATGETSVLLFLLRHNDQAFAVRVFPGDSNKAEHFQNILQSIRVLK</sequence>
<dbReference type="Proteomes" id="UP000034235">
    <property type="component" value="Unassembled WGS sequence"/>
</dbReference>
<accession>A0A0G0JUL2</accession>
<dbReference type="PANTHER" id="PTHR16214:SF3">
    <property type="entry name" value="TRANSMEMBRANE PROTEIN 260"/>
    <property type="match status" value="1"/>
</dbReference>
<feature type="transmembrane region" description="Helical" evidence="3">
    <location>
        <begin position="365"/>
        <end position="385"/>
    </location>
</feature>
<feature type="region of interest" description="Disordered" evidence="2">
    <location>
        <begin position="602"/>
        <end position="621"/>
    </location>
</feature>
<proteinExistence type="predicted"/>
<feature type="transmembrane region" description="Helical" evidence="3">
    <location>
        <begin position="108"/>
        <end position="127"/>
    </location>
</feature>
<dbReference type="Gene3D" id="1.25.40.10">
    <property type="entry name" value="Tetratricopeptide repeat domain"/>
    <property type="match status" value="1"/>
</dbReference>
<dbReference type="EMBL" id="LBUP01000004">
    <property type="protein sequence ID" value="KKQ66725.1"/>
    <property type="molecule type" value="Genomic_DNA"/>
</dbReference>
<dbReference type="InterPro" id="IPR011990">
    <property type="entry name" value="TPR-like_helical_dom_sf"/>
</dbReference>
<feature type="transmembrane region" description="Helical" evidence="3">
    <location>
        <begin position="202"/>
        <end position="222"/>
    </location>
</feature>
<feature type="transmembrane region" description="Helical" evidence="3">
    <location>
        <begin position="6"/>
        <end position="22"/>
    </location>
</feature>
<evidence type="ECO:0000256" key="3">
    <source>
        <dbReference type="SAM" id="Phobius"/>
    </source>
</evidence>
<feature type="transmembrane region" description="Helical" evidence="3">
    <location>
        <begin position="163"/>
        <end position="196"/>
    </location>
</feature>
<keyword evidence="3" id="KW-0812">Transmembrane</keyword>
<feature type="transmembrane region" description="Helical" evidence="3">
    <location>
        <begin position="133"/>
        <end position="151"/>
    </location>
</feature>
<protein>
    <submittedName>
        <fullName evidence="4">Uncharacterized protein</fullName>
    </submittedName>
</protein>
<keyword evidence="1" id="KW-0802">TPR repeat</keyword>
<feature type="transmembrane region" description="Helical" evidence="3">
    <location>
        <begin position="69"/>
        <end position="96"/>
    </location>
</feature>
<evidence type="ECO:0000256" key="2">
    <source>
        <dbReference type="SAM" id="MobiDB-lite"/>
    </source>
</evidence>
<dbReference type="PANTHER" id="PTHR16214">
    <property type="entry name" value="TRANSMEMBRANE PROTEIN 260"/>
    <property type="match status" value="1"/>
</dbReference>
<dbReference type="InterPro" id="IPR052724">
    <property type="entry name" value="GT117_domain-containing"/>
</dbReference>
<dbReference type="AlphaFoldDB" id="A0A0G0JUL2"/>
<dbReference type="Pfam" id="PF11028">
    <property type="entry name" value="TMEM260-like"/>
    <property type="match status" value="1"/>
</dbReference>
<keyword evidence="3" id="KW-1133">Transmembrane helix</keyword>
<name>A0A0G0JUL2_9BACT</name>
<comment type="caution">
    <text evidence="4">The sequence shown here is derived from an EMBL/GenBank/DDBJ whole genome shotgun (WGS) entry which is preliminary data.</text>
</comment>